<reference evidence="2 3" key="1">
    <citation type="journal article" date="2010" name="Nature">
        <title>Genome sequencing and analysis of the model grass Brachypodium distachyon.</title>
        <authorList>
            <consortium name="International Brachypodium Initiative"/>
        </authorList>
    </citation>
    <scope>NUCLEOTIDE SEQUENCE [LARGE SCALE GENOMIC DNA]</scope>
    <source>
        <strain evidence="2 3">Bd21</strain>
    </source>
</reference>
<dbReference type="EnsemblPlants" id="PNT75952">
    <property type="protein sequence ID" value="PNT75952"/>
    <property type="gene ID" value="BRADI_1g42277v3"/>
</dbReference>
<reference evidence="3" key="3">
    <citation type="submission" date="2018-08" db="UniProtKB">
        <authorList>
            <consortium name="EnsemblPlants"/>
        </authorList>
    </citation>
    <scope>IDENTIFICATION</scope>
    <source>
        <strain evidence="3">cv. Bd21</strain>
    </source>
</reference>
<dbReference type="AlphaFoldDB" id="A0A2K2DNV9"/>
<protein>
    <submittedName>
        <fullName evidence="2 3">Uncharacterized protein</fullName>
    </submittedName>
</protein>
<gene>
    <name evidence="2" type="ORF">BRADI_1g42277v3</name>
</gene>
<dbReference type="Proteomes" id="UP000008810">
    <property type="component" value="Chromosome 1"/>
</dbReference>
<organism evidence="2">
    <name type="scientific">Brachypodium distachyon</name>
    <name type="common">Purple false brome</name>
    <name type="synonym">Trachynia distachya</name>
    <dbReference type="NCBI Taxonomy" id="15368"/>
    <lineage>
        <taxon>Eukaryota</taxon>
        <taxon>Viridiplantae</taxon>
        <taxon>Streptophyta</taxon>
        <taxon>Embryophyta</taxon>
        <taxon>Tracheophyta</taxon>
        <taxon>Spermatophyta</taxon>
        <taxon>Magnoliopsida</taxon>
        <taxon>Liliopsida</taxon>
        <taxon>Poales</taxon>
        <taxon>Poaceae</taxon>
        <taxon>BOP clade</taxon>
        <taxon>Pooideae</taxon>
        <taxon>Stipodae</taxon>
        <taxon>Brachypodieae</taxon>
        <taxon>Brachypodium</taxon>
    </lineage>
</organism>
<dbReference type="EMBL" id="CM000880">
    <property type="protein sequence ID" value="PNT75952.1"/>
    <property type="molecule type" value="Genomic_DNA"/>
</dbReference>
<name>A0A2K2DNV9_BRADI</name>
<evidence type="ECO:0000313" key="3">
    <source>
        <dbReference type="EnsemblPlants" id="PNT75952"/>
    </source>
</evidence>
<dbReference type="Gramene" id="PNT75952">
    <property type="protein sequence ID" value="PNT75952"/>
    <property type="gene ID" value="BRADI_1g42277v3"/>
</dbReference>
<reference evidence="2" key="2">
    <citation type="submission" date="2017-06" db="EMBL/GenBank/DDBJ databases">
        <title>WGS assembly of Brachypodium distachyon.</title>
        <authorList>
            <consortium name="The International Brachypodium Initiative"/>
            <person name="Lucas S."/>
            <person name="Harmon-Smith M."/>
            <person name="Lail K."/>
            <person name="Tice H."/>
            <person name="Grimwood J."/>
            <person name="Bruce D."/>
            <person name="Barry K."/>
            <person name="Shu S."/>
            <person name="Lindquist E."/>
            <person name="Wang M."/>
            <person name="Pitluck S."/>
            <person name="Vogel J.P."/>
            <person name="Garvin D.F."/>
            <person name="Mockler T.C."/>
            <person name="Schmutz J."/>
            <person name="Rokhsar D."/>
            <person name="Bevan M.W."/>
        </authorList>
    </citation>
    <scope>NUCLEOTIDE SEQUENCE</scope>
    <source>
        <strain evidence="2">Bd21</strain>
    </source>
</reference>
<sequence length="118" mass="13488">MLSVLRGLRRRRESESPWLSMTAGRRPPQLPHRRSYANTKVRDLQGGGRRRTEGRARSLSGSGRTEACATTEQRILGRRWLSSVVPRCTDGWALLSVLSSKRTQLRNQGAEYIRPQTW</sequence>
<proteinExistence type="predicted"/>
<feature type="region of interest" description="Disordered" evidence="1">
    <location>
        <begin position="13"/>
        <end position="65"/>
    </location>
</feature>
<evidence type="ECO:0000256" key="1">
    <source>
        <dbReference type="SAM" id="MobiDB-lite"/>
    </source>
</evidence>
<evidence type="ECO:0000313" key="2">
    <source>
        <dbReference type="EMBL" id="PNT75952.1"/>
    </source>
</evidence>
<dbReference type="InParanoid" id="A0A2K2DNV9"/>
<keyword evidence="4" id="KW-1185">Reference proteome</keyword>
<evidence type="ECO:0000313" key="4">
    <source>
        <dbReference type="Proteomes" id="UP000008810"/>
    </source>
</evidence>
<accession>A0A2K2DNV9</accession>